<feature type="region of interest" description="Disordered" evidence="1">
    <location>
        <begin position="121"/>
        <end position="142"/>
    </location>
</feature>
<gene>
    <name evidence="2" type="ORF">NBRC116598_09190</name>
</gene>
<evidence type="ECO:0000313" key="2">
    <source>
        <dbReference type="EMBL" id="GAA6195475.1"/>
    </source>
</evidence>
<keyword evidence="3" id="KW-1185">Reference proteome</keyword>
<name>A0ABQ0AI03_9RHOB</name>
<dbReference type="EMBL" id="BAABWU010000002">
    <property type="protein sequence ID" value="GAA6195475.1"/>
    <property type="molecule type" value="Genomic_DNA"/>
</dbReference>
<feature type="compositionally biased region" description="Basic and acidic residues" evidence="1">
    <location>
        <begin position="131"/>
        <end position="140"/>
    </location>
</feature>
<evidence type="ECO:0000256" key="1">
    <source>
        <dbReference type="SAM" id="MobiDB-lite"/>
    </source>
</evidence>
<protein>
    <submittedName>
        <fullName evidence="2">Uncharacterized protein</fullName>
    </submittedName>
</protein>
<reference evidence="2 3" key="1">
    <citation type="submission" date="2024-04" db="EMBL/GenBank/DDBJ databases">
        <title>Draft genome sequence of Pseudophaeobacter arcticus NBRC 116598.</title>
        <authorList>
            <person name="Miyakawa T."/>
            <person name="Kusuya Y."/>
            <person name="Miura T."/>
        </authorList>
    </citation>
    <scope>NUCLEOTIDE SEQUENCE [LARGE SCALE GENOMIC DNA]</scope>
    <source>
        <strain evidence="2 3">SU-CL00105</strain>
    </source>
</reference>
<proteinExistence type="predicted"/>
<evidence type="ECO:0000313" key="3">
    <source>
        <dbReference type="Proteomes" id="UP001441944"/>
    </source>
</evidence>
<sequence>MIGIVLWSDATAGKAIIWCEDQGDLAFYTHVGTFDNFAIRSGDWVSFELTLENDLRVALDIQVLQEPGCPGLADDLAVASKKACAGSSLKLVAQEGASCDIPVTATAATCVAVAEKPGSPVRLGRPSTAGVRREEAEQSHSRVVPLADDDEAQNIIAFPLDAAGRLRRA</sequence>
<accession>A0ABQ0AI03</accession>
<organism evidence="2 3">
    <name type="scientific">Pseudophaeobacter arcticus</name>
    <dbReference type="NCBI Taxonomy" id="385492"/>
    <lineage>
        <taxon>Bacteria</taxon>
        <taxon>Pseudomonadati</taxon>
        <taxon>Pseudomonadota</taxon>
        <taxon>Alphaproteobacteria</taxon>
        <taxon>Rhodobacterales</taxon>
        <taxon>Paracoccaceae</taxon>
        <taxon>Pseudophaeobacter</taxon>
    </lineage>
</organism>
<dbReference type="Proteomes" id="UP001441944">
    <property type="component" value="Unassembled WGS sequence"/>
</dbReference>
<comment type="caution">
    <text evidence="2">The sequence shown here is derived from an EMBL/GenBank/DDBJ whole genome shotgun (WGS) entry which is preliminary data.</text>
</comment>